<dbReference type="InterPro" id="IPR036396">
    <property type="entry name" value="Cyt_P450_sf"/>
</dbReference>
<comment type="caution">
    <text evidence="3">The sequence shown here is derived from an EMBL/GenBank/DDBJ whole genome shotgun (WGS) entry which is preliminary data.</text>
</comment>
<evidence type="ECO:0000256" key="2">
    <source>
        <dbReference type="RuleBase" id="RU000461"/>
    </source>
</evidence>
<dbReference type="PANTHER" id="PTHR46696">
    <property type="entry name" value="P450, PUTATIVE (EUROFUNG)-RELATED"/>
    <property type="match status" value="1"/>
</dbReference>
<comment type="similarity">
    <text evidence="1 2">Belongs to the cytochrome P450 family.</text>
</comment>
<keyword evidence="2" id="KW-0408">Iron</keyword>
<keyword evidence="2" id="KW-0349">Heme</keyword>
<protein>
    <submittedName>
        <fullName evidence="3">Cytochrome P450</fullName>
    </submittedName>
</protein>
<keyword evidence="2" id="KW-0479">Metal-binding</keyword>
<evidence type="ECO:0000313" key="3">
    <source>
        <dbReference type="EMBL" id="MBE1583758.1"/>
    </source>
</evidence>
<keyword evidence="2" id="KW-0503">Monooxygenase</keyword>
<dbReference type="PROSITE" id="PS00086">
    <property type="entry name" value="CYTOCHROME_P450"/>
    <property type="match status" value="1"/>
</dbReference>
<dbReference type="Gene3D" id="1.10.630.10">
    <property type="entry name" value="Cytochrome P450"/>
    <property type="match status" value="1"/>
</dbReference>
<dbReference type="PANTHER" id="PTHR46696:SF1">
    <property type="entry name" value="CYTOCHROME P450 YJIB-RELATED"/>
    <property type="match status" value="1"/>
</dbReference>
<organism evidence="3 4">
    <name type="scientific">Nonomuraea angiospora</name>
    <dbReference type="NCBI Taxonomy" id="46172"/>
    <lineage>
        <taxon>Bacteria</taxon>
        <taxon>Bacillati</taxon>
        <taxon>Actinomycetota</taxon>
        <taxon>Actinomycetes</taxon>
        <taxon>Streptosporangiales</taxon>
        <taxon>Streptosporangiaceae</taxon>
        <taxon>Nonomuraea</taxon>
    </lineage>
</organism>
<keyword evidence="2" id="KW-0560">Oxidoreductase</keyword>
<proteinExistence type="inferred from homology"/>
<dbReference type="InterPro" id="IPR002397">
    <property type="entry name" value="Cyt_P450_B"/>
</dbReference>
<sequence length="393" mass="43609">MSEDFPMPRTCPFDPPPRYTELRERAPVTRVSVPGGRSAWLVTGHANVRATLTDPHVSSDRTHPAFPLVMPGFGQNLKGSILTMDPPEHNRHRRMVTPEFTVRRVQGLRPRIQEIVDQRIDELMAGPRSADLVEALSLPVPSLVICELLGVPYSERDFFHARTAEIVSKSTTAERRTAAMGEVREFLHELVTHKVGDPGEDLLSRLVVKYQEAGLFDHQVMSAMALTLLIAGHETTANMISLGTVALLENPDQLAELKKDPSLMPGAVEELLRYFTIADAATSRVATQDIEVDGMLIRAGEGFIAAGASANRDPRVFEDPDTLDIHRSARGHLAFGYGVHQCLGQNLARLELEVVYTKLFRRLPGLRLAVPFDELPFKHDANVYGLHSLPVTW</sequence>
<dbReference type="EMBL" id="JADBEK010000001">
    <property type="protein sequence ID" value="MBE1583758.1"/>
    <property type="molecule type" value="Genomic_DNA"/>
</dbReference>
<dbReference type="CDD" id="cd11030">
    <property type="entry name" value="CYP105-like"/>
    <property type="match status" value="1"/>
</dbReference>
<reference evidence="3 4" key="1">
    <citation type="submission" date="2020-10" db="EMBL/GenBank/DDBJ databases">
        <title>Sequencing the genomes of 1000 actinobacteria strains.</title>
        <authorList>
            <person name="Klenk H.-P."/>
        </authorList>
    </citation>
    <scope>NUCLEOTIDE SEQUENCE [LARGE SCALE GENOMIC DNA]</scope>
    <source>
        <strain evidence="3 4">DSM 43173</strain>
    </source>
</reference>
<dbReference type="PRINTS" id="PR00359">
    <property type="entry name" value="BP450"/>
</dbReference>
<evidence type="ECO:0000256" key="1">
    <source>
        <dbReference type="ARBA" id="ARBA00010617"/>
    </source>
</evidence>
<dbReference type="InterPro" id="IPR017972">
    <property type="entry name" value="Cyt_P450_CS"/>
</dbReference>
<name>A0ABR9LSX3_9ACTN</name>
<accession>A0ABR9LSX3</accession>
<dbReference type="PRINTS" id="PR00385">
    <property type="entry name" value="P450"/>
</dbReference>
<gene>
    <name evidence="3" type="ORF">H4W80_002016</name>
</gene>
<evidence type="ECO:0000313" key="4">
    <source>
        <dbReference type="Proteomes" id="UP000633509"/>
    </source>
</evidence>
<dbReference type="SUPFAM" id="SSF48264">
    <property type="entry name" value="Cytochrome P450"/>
    <property type="match status" value="1"/>
</dbReference>
<dbReference type="RefSeq" id="WP_192784809.1">
    <property type="nucleotide sequence ID" value="NZ_JADBEK010000001.1"/>
</dbReference>
<dbReference type="Pfam" id="PF00067">
    <property type="entry name" value="p450"/>
    <property type="match status" value="1"/>
</dbReference>
<dbReference type="InterPro" id="IPR001128">
    <property type="entry name" value="Cyt_P450"/>
</dbReference>
<dbReference type="Proteomes" id="UP000633509">
    <property type="component" value="Unassembled WGS sequence"/>
</dbReference>
<keyword evidence="4" id="KW-1185">Reference proteome</keyword>